<evidence type="ECO:0000256" key="1">
    <source>
        <dbReference type="SAM" id="MobiDB-lite"/>
    </source>
</evidence>
<name>A0A7S0ZVV3_NOCSC</name>
<sequence>MEPPVEDFKTLLSVVEQLSQNLKYLFVRVSRCEERLDGHFAQSRNMEETFRKLSLRSSQFDEHLQDLTPTSRQHANKESFISGMRKAREVLRSPALGTSSSADVDLDFLATTATLKRAVDGSKTVERTTPRQYPLDGDSTPWMINPSLVPSTKAAIDIVETAEPDSWGGIFSWASQASFPLKKLSSDASRRDATLHDGSTDLRASTDVDSRASFGSD</sequence>
<feature type="compositionally biased region" description="Basic and acidic residues" evidence="1">
    <location>
        <begin position="185"/>
        <end position="210"/>
    </location>
</feature>
<gene>
    <name evidence="2" type="ORF">NSCI0253_LOCUS8704</name>
</gene>
<proteinExistence type="predicted"/>
<dbReference type="EMBL" id="HBFQ01012428">
    <property type="protein sequence ID" value="CAD8834356.1"/>
    <property type="molecule type" value="Transcribed_RNA"/>
</dbReference>
<feature type="region of interest" description="Disordered" evidence="1">
    <location>
        <begin position="185"/>
        <end position="217"/>
    </location>
</feature>
<organism evidence="2">
    <name type="scientific">Noctiluca scintillans</name>
    <name type="common">Sea sparkle</name>
    <name type="synonym">Red tide dinoflagellate</name>
    <dbReference type="NCBI Taxonomy" id="2966"/>
    <lineage>
        <taxon>Eukaryota</taxon>
        <taxon>Sar</taxon>
        <taxon>Alveolata</taxon>
        <taxon>Dinophyceae</taxon>
        <taxon>Noctilucales</taxon>
        <taxon>Noctilucaceae</taxon>
        <taxon>Noctiluca</taxon>
    </lineage>
</organism>
<reference evidence="2" key="1">
    <citation type="submission" date="2021-01" db="EMBL/GenBank/DDBJ databases">
        <authorList>
            <person name="Corre E."/>
            <person name="Pelletier E."/>
            <person name="Niang G."/>
            <person name="Scheremetjew M."/>
            <person name="Finn R."/>
            <person name="Kale V."/>
            <person name="Holt S."/>
            <person name="Cochrane G."/>
            <person name="Meng A."/>
            <person name="Brown T."/>
            <person name="Cohen L."/>
        </authorList>
    </citation>
    <scope>NUCLEOTIDE SEQUENCE</scope>
</reference>
<dbReference type="AlphaFoldDB" id="A0A7S0ZVV3"/>
<protein>
    <submittedName>
        <fullName evidence="2">Uncharacterized protein</fullName>
    </submittedName>
</protein>
<accession>A0A7S0ZVV3</accession>
<evidence type="ECO:0000313" key="2">
    <source>
        <dbReference type="EMBL" id="CAD8834356.1"/>
    </source>
</evidence>